<sequence length="195" mass="21812">MINDIQEYFPIPLRAAKNVLEIGFSNMNMIVHPTTVLLNAGRIESTGGDFRFYTDGVTPSVGKLQELMDKERLQIARAYGLNLLSAIEWIKTAYPVEGESIYELLAKNPVYAGHGSDAPKEIRHRYLTEDIPNLLVPLADFAETANVETPIIDSIITLCSALLDEPFKETGRNLKKLGLDGLEVKDLIRYIEKGY</sequence>
<dbReference type="InterPro" id="IPR008927">
    <property type="entry name" value="6-PGluconate_DH-like_C_sf"/>
</dbReference>
<dbReference type="OrthoDB" id="1073746at2"/>
<name>G7V7B1_THELD</name>
<dbReference type="Gene3D" id="1.10.1040.10">
    <property type="entry name" value="N-(1-d-carboxylethyl)-l-norvaline Dehydrogenase, domain 2"/>
    <property type="match status" value="1"/>
</dbReference>
<organism evidence="2 3">
    <name type="scientific">Thermovirga lienii (strain ATCC BAA-1197 / DSM 17291 / Cas60314)</name>
    <dbReference type="NCBI Taxonomy" id="580340"/>
    <lineage>
        <taxon>Bacteria</taxon>
        <taxon>Thermotogati</taxon>
        <taxon>Synergistota</taxon>
        <taxon>Synergistia</taxon>
        <taxon>Synergistales</taxon>
        <taxon>Thermovirgaceae</taxon>
        <taxon>Thermovirga</taxon>
    </lineage>
</organism>
<protein>
    <submittedName>
        <fullName evidence="2">NAD/NADP octopine/nopaline dehydrogenase</fullName>
    </submittedName>
</protein>
<proteinExistence type="predicted"/>
<dbReference type="Pfam" id="PF02317">
    <property type="entry name" value="Octopine_DH"/>
    <property type="match status" value="1"/>
</dbReference>
<dbReference type="InterPro" id="IPR013328">
    <property type="entry name" value="6PGD_dom2"/>
</dbReference>
<dbReference type="Proteomes" id="UP000005868">
    <property type="component" value="Chromosome"/>
</dbReference>
<dbReference type="HOGENOM" id="CLU_1395729_0_0_0"/>
<dbReference type="eggNOG" id="COG1893">
    <property type="taxonomic scope" value="Bacteria"/>
</dbReference>
<dbReference type="STRING" id="580340.Tlie_1504"/>
<evidence type="ECO:0000313" key="2">
    <source>
        <dbReference type="EMBL" id="AER67227.1"/>
    </source>
</evidence>
<gene>
    <name evidence="2" type="ordered locus">Tlie_1504</name>
</gene>
<dbReference type="KEGG" id="tli:Tlie_1504"/>
<dbReference type="SUPFAM" id="SSF48179">
    <property type="entry name" value="6-phosphogluconate dehydrogenase C-terminal domain-like"/>
    <property type="match status" value="1"/>
</dbReference>
<reference evidence="2 3" key="2">
    <citation type="journal article" date="2012" name="Stand. Genomic Sci.">
        <title>Genome sequence of the moderately thermophilic, amino-acid-degrading and sulfur-reducing bacterium Thermovirga lienii type strain (Cas60314(T)).</title>
        <authorList>
            <person name="Goker M."/>
            <person name="Saunders E."/>
            <person name="Lapidus A."/>
            <person name="Nolan M."/>
            <person name="Lucas S."/>
            <person name="Hammon N."/>
            <person name="Deshpande S."/>
            <person name="Cheng J.F."/>
            <person name="Han C."/>
            <person name="Tapia R."/>
            <person name="Goodwin L.A."/>
            <person name="Pitluck S."/>
            <person name="Liolios K."/>
            <person name="Mavromatis K."/>
            <person name="Pagani I."/>
            <person name="Ivanova N."/>
            <person name="Mikhailova N."/>
            <person name="Pati A."/>
            <person name="Chen A."/>
            <person name="Palaniappan K."/>
            <person name="Land M."/>
            <person name="Chang Y.J."/>
            <person name="Jeffries C.D."/>
            <person name="Brambilla E.M."/>
            <person name="Rohde M."/>
            <person name="Spring S."/>
            <person name="Detter J.C."/>
            <person name="Woyke T."/>
            <person name="Bristow J."/>
            <person name="Eisen J.A."/>
            <person name="Markowitz V."/>
            <person name="Hugenholtz P."/>
            <person name="Kyrpides N.C."/>
            <person name="Klenk H.P."/>
        </authorList>
    </citation>
    <scope>NUCLEOTIDE SEQUENCE [LARGE SCALE GENOMIC DNA]</scope>
    <source>
        <strain evidence="3">ATCC BAA-1197 / DSM 17291 / Cas60314</strain>
    </source>
</reference>
<evidence type="ECO:0000313" key="3">
    <source>
        <dbReference type="Proteomes" id="UP000005868"/>
    </source>
</evidence>
<evidence type="ECO:0000259" key="1">
    <source>
        <dbReference type="Pfam" id="PF02317"/>
    </source>
</evidence>
<dbReference type="EMBL" id="CP003096">
    <property type="protein sequence ID" value="AER67227.1"/>
    <property type="molecule type" value="Genomic_DNA"/>
</dbReference>
<feature type="domain" description="Opine dehydrogenase" evidence="1">
    <location>
        <begin position="16"/>
        <end position="162"/>
    </location>
</feature>
<accession>G7V7B1</accession>
<reference evidence="3" key="1">
    <citation type="submission" date="2011-10" db="EMBL/GenBank/DDBJ databases">
        <title>The complete genome of chromosome of Thermovirga lienii DSM 17291.</title>
        <authorList>
            <consortium name="US DOE Joint Genome Institute (JGI-PGF)"/>
            <person name="Lucas S."/>
            <person name="Copeland A."/>
            <person name="Lapidus A."/>
            <person name="Glavina del Rio T."/>
            <person name="Dalin E."/>
            <person name="Tice H."/>
            <person name="Bruce D."/>
            <person name="Goodwin L."/>
            <person name="Pitluck S."/>
            <person name="Peters L."/>
            <person name="Mikhailova N."/>
            <person name="Saunders E."/>
            <person name="Kyrpides N."/>
            <person name="Mavromatis K."/>
            <person name="Ivanova N."/>
            <person name="Last F.I."/>
            <person name="Brettin T."/>
            <person name="Detter J.C."/>
            <person name="Han C."/>
            <person name="Larimer F."/>
            <person name="Land M."/>
            <person name="Hauser L."/>
            <person name="Markowitz V."/>
            <person name="Cheng J.-F."/>
            <person name="Hugenholtz P."/>
            <person name="Woyke T."/>
            <person name="Wu D."/>
            <person name="Spring S."/>
            <person name="Schroeder M."/>
            <person name="Brambilla E.-M."/>
            <person name="Klenk H.-P."/>
            <person name="Eisen J.A."/>
        </authorList>
    </citation>
    <scope>NUCLEOTIDE SEQUENCE [LARGE SCALE GENOMIC DNA]</scope>
    <source>
        <strain evidence="3">ATCC BAA-1197 / DSM 17291 / Cas60314</strain>
    </source>
</reference>
<dbReference type="AlphaFoldDB" id="G7V7B1"/>
<dbReference type="GO" id="GO:0016491">
    <property type="term" value="F:oxidoreductase activity"/>
    <property type="evidence" value="ECO:0007669"/>
    <property type="project" value="InterPro"/>
</dbReference>
<dbReference type="InterPro" id="IPR003421">
    <property type="entry name" value="Opine_DH"/>
</dbReference>
<keyword evidence="3" id="KW-1185">Reference proteome</keyword>